<dbReference type="InterPro" id="IPR050134">
    <property type="entry name" value="NAD-dep_sirtuin_deacylases"/>
</dbReference>
<feature type="binding site" evidence="3 4">
    <location>
        <position position="174"/>
    </location>
    <ligand>
        <name>Zn(2+)</name>
        <dbReference type="ChEBI" id="CHEBI:29105"/>
    </ligand>
</feature>
<protein>
    <recommendedName>
        <fullName evidence="3">NAD-dependent protein deacylase</fullName>
        <ecNumber evidence="3">2.3.1.-</ecNumber>
    </recommendedName>
    <alternativeName>
        <fullName evidence="3">Regulatory protein SIR2 homolog 5</fullName>
    </alternativeName>
</protein>
<dbReference type="Pfam" id="PF02146">
    <property type="entry name" value="SIR2"/>
    <property type="match status" value="1"/>
</dbReference>
<dbReference type="InterPro" id="IPR027546">
    <property type="entry name" value="Sirtuin_class_III"/>
</dbReference>
<dbReference type="InterPro" id="IPR003000">
    <property type="entry name" value="Sirtuin"/>
</dbReference>
<dbReference type="GO" id="GO:0017136">
    <property type="term" value="F:histone deacetylase activity, NAD-dependent"/>
    <property type="evidence" value="ECO:0007669"/>
    <property type="project" value="TreeGrafter"/>
</dbReference>
<feature type="binding site" evidence="4">
    <location>
        <position position="133"/>
    </location>
    <ligand>
        <name>Zn(2+)</name>
        <dbReference type="ChEBI" id="CHEBI:29105"/>
    </ligand>
</feature>
<comment type="subcellular location">
    <subcellularLocation>
        <location evidence="3">Mitochondrion</location>
    </subcellularLocation>
</comment>
<feature type="active site" description="Proton acceptor" evidence="3 4">
    <location>
        <position position="122"/>
    </location>
</feature>
<name>E4XXZ1_OIKDI</name>
<keyword evidence="2 3" id="KW-0520">NAD</keyword>
<feature type="binding site" evidence="3">
    <location>
        <position position="72"/>
    </location>
    <ligand>
        <name>substrate</name>
    </ligand>
</feature>
<dbReference type="GO" id="GO:0008270">
    <property type="term" value="F:zinc ion binding"/>
    <property type="evidence" value="ECO:0007669"/>
    <property type="project" value="UniProtKB-UniRule"/>
</dbReference>
<dbReference type="PANTHER" id="PTHR11085:SF10">
    <property type="entry name" value="NAD-DEPENDENT PROTEIN DEACYLASE SIRTUIN-5, MITOCHONDRIAL-RELATED"/>
    <property type="match status" value="1"/>
</dbReference>
<keyword evidence="1 3" id="KW-0808">Transferase</keyword>
<proteinExistence type="inferred from homology"/>
<gene>
    <name evidence="6" type="ORF">GSOID_T00007549001</name>
</gene>
<dbReference type="GO" id="GO:0005739">
    <property type="term" value="C:mitochondrion"/>
    <property type="evidence" value="ECO:0007669"/>
    <property type="project" value="UniProtKB-SubCell"/>
</dbReference>
<evidence type="ECO:0000256" key="2">
    <source>
        <dbReference type="ARBA" id="ARBA00023027"/>
    </source>
</evidence>
<comment type="catalytic activity">
    <reaction evidence="3">
        <text>N(6)-malonyl-L-lysyl-[protein] + NAD(+) + H2O = 2''-O-malonyl-ADP-D-ribose + nicotinamide + L-lysyl-[protein]</text>
        <dbReference type="Rhea" id="RHEA:47672"/>
        <dbReference type="Rhea" id="RHEA-COMP:9752"/>
        <dbReference type="Rhea" id="RHEA-COMP:11878"/>
        <dbReference type="ChEBI" id="CHEBI:15377"/>
        <dbReference type="ChEBI" id="CHEBI:17154"/>
        <dbReference type="ChEBI" id="CHEBI:29969"/>
        <dbReference type="ChEBI" id="CHEBI:57540"/>
        <dbReference type="ChEBI" id="CHEBI:87831"/>
        <dbReference type="ChEBI" id="CHEBI:87833"/>
    </reaction>
</comment>
<dbReference type="FunCoup" id="E4XXZ1">
    <property type="interactions" value="6"/>
</dbReference>
<dbReference type="GO" id="GO:0061697">
    <property type="term" value="F:protein-glutaryllysine deglutarylase activity"/>
    <property type="evidence" value="ECO:0007669"/>
    <property type="project" value="RHEA"/>
</dbReference>
<evidence type="ECO:0000313" key="7">
    <source>
        <dbReference type="Proteomes" id="UP000001307"/>
    </source>
</evidence>
<dbReference type="InterPro" id="IPR026590">
    <property type="entry name" value="Ssirtuin_cat_dom"/>
</dbReference>
<keyword evidence="3 4" id="KW-0862">Zinc</keyword>
<dbReference type="GO" id="GO:0070403">
    <property type="term" value="F:NAD+ binding"/>
    <property type="evidence" value="ECO:0007669"/>
    <property type="project" value="UniProtKB-UniRule"/>
</dbReference>
<dbReference type="PANTHER" id="PTHR11085">
    <property type="entry name" value="NAD-DEPENDENT PROTEIN DEACYLASE SIRTUIN-5, MITOCHONDRIAL-RELATED"/>
    <property type="match status" value="1"/>
</dbReference>
<feature type="domain" description="Deacetylase sirtuin-type" evidence="5">
    <location>
        <begin position="1"/>
        <end position="272"/>
    </location>
</feature>
<keyword evidence="3 4" id="KW-0479">Metal-binding</keyword>
<feature type="binding site" evidence="3">
    <location>
        <position position="255"/>
    </location>
    <ligand>
        <name>NAD(+)</name>
        <dbReference type="ChEBI" id="CHEBI:57540"/>
    </ligand>
</feature>
<feature type="binding site" evidence="3">
    <location>
        <position position="69"/>
    </location>
    <ligand>
        <name>substrate</name>
    </ligand>
</feature>
<reference evidence="6" key="1">
    <citation type="journal article" date="2010" name="Science">
        <title>Plasticity of animal genome architecture unmasked by rapid evolution of a pelagic tunicate.</title>
        <authorList>
            <person name="Denoeud F."/>
            <person name="Henriet S."/>
            <person name="Mungpakdee S."/>
            <person name="Aury J.M."/>
            <person name="Da Silva C."/>
            <person name="Brinkmann H."/>
            <person name="Mikhaleva J."/>
            <person name="Olsen L.C."/>
            <person name="Jubin C."/>
            <person name="Canestro C."/>
            <person name="Bouquet J.M."/>
            <person name="Danks G."/>
            <person name="Poulain J."/>
            <person name="Campsteijn C."/>
            <person name="Adamski M."/>
            <person name="Cross I."/>
            <person name="Yadetie F."/>
            <person name="Muffato M."/>
            <person name="Louis A."/>
            <person name="Butcher S."/>
            <person name="Tsagkogeorga G."/>
            <person name="Konrad A."/>
            <person name="Singh S."/>
            <person name="Jensen M.F."/>
            <person name="Cong E.H."/>
            <person name="Eikeseth-Otteraa H."/>
            <person name="Noel B."/>
            <person name="Anthouard V."/>
            <person name="Porcel B.M."/>
            <person name="Kachouri-Lafond R."/>
            <person name="Nishino A."/>
            <person name="Ugolini M."/>
            <person name="Chourrout P."/>
            <person name="Nishida H."/>
            <person name="Aasland R."/>
            <person name="Huzurbazar S."/>
            <person name="Westhof E."/>
            <person name="Delsuc F."/>
            <person name="Lehrach H."/>
            <person name="Reinhardt R."/>
            <person name="Weissenbach J."/>
            <person name="Roy S.W."/>
            <person name="Artiguenave F."/>
            <person name="Postlethwait J.H."/>
            <person name="Manak J.R."/>
            <person name="Thompson E.M."/>
            <person name="Jaillon O."/>
            <person name="Du Pasquier L."/>
            <person name="Boudinot P."/>
            <person name="Liberles D.A."/>
            <person name="Volff J.N."/>
            <person name="Philippe H."/>
            <person name="Lenhard B."/>
            <person name="Roest Crollius H."/>
            <person name="Wincker P."/>
            <person name="Chourrout D."/>
        </authorList>
    </citation>
    <scope>NUCLEOTIDE SEQUENCE [LARGE SCALE GENOMIC DNA]</scope>
</reference>
<dbReference type="Gene3D" id="3.40.50.1220">
    <property type="entry name" value="TPP-binding domain"/>
    <property type="match status" value="1"/>
</dbReference>
<comment type="domain">
    <text evidence="3">In contrast to class I sirtuins, class III sirtuins have only weak deacetylase activity. Difference in substrate specificity is probably due to a larger hydrophobic pocket with 2 residues (Tyr-69 and Arg-72) that bind to malonylated and succinylated substrates and define the specificity.</text>
</comment>
<feature type="binding site" evidence="3 4">
    <location>
        <position position="130"/>
    </location>
    <ligand>
        <name>Zn(2+)</name>
        <dbReference type="ChEBI" id="CHEBI:29105"/>
    </ligand>
</feature>
<dbReference type="CDD" id="cd01412">
    <property type="entry name" value="SIRT5_Af1_CobB"/>
    <property type="match status" value="1"/>
</dbReference>
<dbReference type="HAMAP" id="MF_01121">
    <property type="entry name" value="Sirtuin_ClassIII"/>
    <property type="match status" value="1"/>
</dbReference>
<dbReference type="AlphaFoldDB" id="E4XXZ1"/>
<dbReference type="SUPFAM" id="SSF52467">
    <property type="entry name" value="DHS-like NAD/FAD-binding domain"/>
    <property type="match status" value="1"/>
</dbReference>
<dbReference type="GO" id="GO:0036055">
    <property type="term" value="F:protein-succinyllysine desuccinylase activity"/>
    <property type="evidence" value="ECO:0007669"/>
    <property type="project" value="UniProtKB-UniRule"/>
</dbReference>
<comment type="similarity">
    <text evidence="3">Belongs to the sirtuin family. Class III subfamily.</text>
</comment>
<dbReference type="OrthoDB" id="424302at2759"/>
<organism evidence="6">
    <name type="scientific">Oikopleura dioica</name>
    <name type="common">Tunicate</name>
    <dbReference type="NCBI Taxonomy" id="34765"/>
    <lineage>
        <taxon>Eukaryota</taxon>
        <taxon>Metazoa</taxon>
        <taxon>Chordata</taxon>
        <taxon>Tunicata</taxon>
        <taxon>Appendicularia</taxon>
        <taxon>Copelata</taxon>
        <taxon>Oikopleuridae</taxon>
        <taxon>Oikopleura</taxon>
    </lineage>
</organism>
<sequence length="310" mass="34030">MKISSCRASFRKILHEAQKVVVITGAGVSAESNIPTFRGAGGYWRRYEATSLATPGAFRSNPSLVWEFYHYRRELVRKCSPNNGHKALALLEQKFINDFFLITTNSDGLHQRAGNKHVLELHGALYNVKCTVCSYKGINNDSPIVTSLEGKGGPDENQTPAMIPIKDLPACPECGGLLRPDIVWFGENLDHGAIEKASKKAEEADLVLIVGTTSVVYPAAMIAPNAANRGVPVAEFNIEHSNHTSEFQFHFQGPSGTTLPKMLGFQGRDLKTATRASWATRATCCPFGAFQYGLVFAKFNCFQYCVSHNL</sequence>
<feature type="binding site" evidence="3">
    <location>
        <begin position="237"/>
        <end position="239"/>
    </location>
    <ligand>
        <name>NAD(+)</name>
        <dbReference type="ChEBI" id="CHEBI:57540"/>
    </ligand>
</feature>
<dbReference type="Gene3D" id="3.30.1600.10">
    <property type="entry name" value="SIR2/SIRT2 'Small Domain"/>
    <property type="match status" value="1"/>
</dbReference>
<evidence type="ECO:0000259" key="5">
    <source>
        <dbReference type="PROSITE" id="PS50305"/>
    </source>
</evidence>
<dbReference type="InterPro" id="IPR029035">
    <property type="entry name" value="DHS-like_NAD/FAD-binding_dom"/>
</dbReference>
<dbReference type="NCBIfam" id="NF001753">
    <property type="entry name" value="PRK00481.1-3"/>
    <property type="match status" value="1"/>
</dbReference>
<dbReference type="PROSITE" id="PS50305">
    <property type="entry name" value="SIRTUIN"/>
    <property type="match status" value="1"/>
</dbReference>
<dbReference type="InterPro" id="IPR026591">
    <property type="entry name" value="Sirtuin_cat_small_dom_sf"/>
</dbReference>
<comment type="caution">
    <text evidence="3">Lacks conserved residue(s) required for the propagation of feature annotation.</text>
</comment>
<comment type="catalytic activity">
    <reaction evidence="3">
        <text>N(6)-succinyl-L-lysyl-[protein] + NAD(+) + H2O = 2''-O-succinyl-ADP-D-ribose + nicotinamide + L-lysyl-[protein]</text>
        <dbReference type="Rhea" id="RHEA:47668"/>
        <dbReference type="Rhea" id="RHEA-COMP:9752"/>
        <dbReference type="Rhea" id="RHEA-COMP:11877"/>
        <dbReference type="ChEBI" id="CHEBI:15377"/>
        <dbReference type="ChEBI" id="CHEBI:17154"/>
        <dbReference type="ChEBI" id="CHEBI:29969"/>
        <dbReference type="ChEBI" id="CHEBI:57540"/>
        <dbReference type="ChEBI" id="CHEBI:87830"/>
        <dbReference type="ChEBI" id="CHEBI:87832"/>
    </reaction>
</comment>
<keyword evidence="3" id="KW-0496">Mitochondrion</keyword>
<dbReference type="GO" id="GO:0005634">
    <property type="term" value="C:nucleus"/>
    <property type="evidence" value="ECO:0007669"/>
    <property type="project" value="TreeGrafter"/>
</dbReference>
<dbReference type="EC" id="2.3.1.-" evidence="3"/>
<keyword evidence="7" id="KW-1185">Reference proteome</keyword>
<feature type="binding site" evidence="4">
    <location>
        <position position="171"/>
    </location>
    <ligand>
        <name>Zn(2+)</name>
        <dbReference type="ChEBI" id="CHEBI:29105"/>
    </ligand>
</feature>
<accession>E4XXZ1</accession>
<evidence type="ECO:0000256" key="1">
    <source>
        <dbReference type="ARBA" id="ARBA00022679"/>
    </source>
</evidence>
<dbReference type="InParanoid" id="E4XXZ1"/>
<evidence type="ECO:0000256" key="4">
    <source>
        <dbReference type="PROSITE-ProRule" id="PRU00236"/>
    </source>
</evidence>
<comment type="cofactor">
    <cofactor evidence="3">
        <name>Zn(2+)</name>
        <dbReference type="ChEBI" id="CHEBI:29105"/>
    </cofactor>
    <text evidence="3">Binds 1 zinc ion per subunit.</text>
</comment>
<comment type="function">
    <text evidence="3">NAD-dependent lysine demalonylase, desuccinylase and deglutarylase that specifically removes malonyl, succinyl and glutaryl groups on target proteins. Has weak NAD-dependent protein deacetylase activity; however this activity may not be physiologically relevant in vivo.</text>
</comment>
<comment type="catalytic activity">
    <reaction evidence="3">
        <text>N(6)-glutaryl-L-lysyl-[protein] + NAD(+) + H2O = 2''-O-glutaryl-ADP-D-ribose + nicotinamide + L-lysyl-[protein]</text>
        <dbReference type="Rhea" id="RHEA:47664"/>
        <dbReference type="Rhea" id="RHEA-COMP:9752"/>
        <dbReference type="Rhea" id="RHEA-COMP:11875"/>
        <dbReference type="ChEBI" id="CHEBI:15377"/>
        <dbReference type="ChEBI" id="CHEBI:17154"/>
        <dbReference type="ChEBI" id="CHEBI:29969"/>
        <dbReference type="ChEBI" id="CHEBI:57540"/>
        <dbReference type="ChEBI" id="CHEBI:87828"/>
        <dbReference type="ChEBI" id="CHEBI:87829"/>
    </reaction>
</comment>
<dbReference type="EMBL" id="FN653302">
    <property type="protein sequence ID" value="CBY14519.1"/>
    <property type="molecule type" value="Genomic_DNA"/>
</dbReference>
<evidence type="ECO:0000313" key="6">
    <source>
        <dbReference type="EMBL" id="CBY14519.1"/>
    </source>
</evidence>
<evidence type="ECO:0000256" key="3">
    <source>
        <dbReference type="HAMAP-Rule" id="MF_03160"/>
    </source>
</evidence>
<dbReference type="GO" id="GO:0036054">
    <property type="term" value="F:protein-malonyllysine demalonylase activity"/>
    <property type="evidence" value="ECO:0007669"/>
    <property type="project" value="UniProtKB-UniRule"/>
</dbReference>
<dbReference type="Proteomes" id="UP000001307">
    <property type="component" value="Unassembled WGS sequence"/>
</dbReference>